<dbReference type="OrthoDB" id="5296528at2"/>
<accession>A0A1L4CZH5</accession>
<evidence type="ECO:0000313" key="1">
    <source>
        <dbReference type="EMBL" id="APJ03337.1"/>
    </source>
</evidence>
<dbReference type="Proteomes" id="UP000184731">
    <property type="component" value="Chromosome"/>
</dbReference>
<protein>
    <submittedName>
        <fullName evidence="1">Uncharacterized protein</fullName>
    </submittedName>
</protein>
<dbReference type="RefSeq" id="WP_148697069.1">
    <property type="nucleotide sequence ID" value="NZ_CP017834.1"/>
</dbReference>
<keyword evidence="2" id="KW-1185">Reference proteome</keyword>
<dbReference type="KEGG" id="saqi:AXG55_05225"/>
<dbReference type="EMBL" id="CP017834">
    <property type="protein sequence ID" value="APJ03337.1"/>
    <property type="molecule type" value="Genomic_DNA"/>
</dbReference>
<organism evidence="1 2">
    <name type="scientific">Silvanigrella aquatica</name>
    <dbReference type="NCBI Taxonomy" id="1915309"/>
    <lineage>
        <taxon>Bacteria</taxon>
        <taxon>Pseudomonadati</taxon>
        <taxon>Bdellovibrionota</taxon>
        <taxon>Oligoflexia</taxon>
        <taxon>Silvanigrellales</taxon>
        <taxon>Silvanigrellaceae</taxon>
        <taxon>Silvanigrella</taxon>
    </lineage>
</organism>
<evidence type="ECO:0000313" key="2">
    <source>
        <dbReference type="Proteomes" id="UP000184731"/>
    </source>
</evidence>
<gene>
    <name evidence="1" type="ORF">AXG55_05225</name>
</gene>
<sequence length="87" mass="9603">MSNFYAGVIRKKYTLMCVAPEGSQIEIISCYDAVAAETSKKATEKILSLMGESFDLDEGFEMKIIESMESAEDIPLVEVNNKKEATA</sequence>
<proteinExistence type="predicted"/>
<name>A0A1L4CZH5_9BACT</name>
<dbReference type="AlphaFoldDB" id="A0A1L4CZH5"/>
<reference evidence="1 2" key="1">
    <citation type="submission" date="2016-10" db="EMBL/GenBank/DDBJ databases">
        <title>Silvanigrella aquatica sp. nov., isolated from a freshwater lake located in the Black Forest, Germany, description of Silvanigrellaceae fam. nov., Silvanigrellales ord. nov., reclassification of the order Bdellovibrionales in the class Oligoflexia, reclassification of the families Bacteriovoracaceae and Halobacteriovoraceae in the new order Bacteriovoracales ord. nov., and reclassification of the family Pseudobacteriovoracaceae in the order Oligoflexiales.</title>
        <authorList>
            <person name="Hahn M.W."/>
            <person name="Schmidt J."/>
            <person name="Koll U."/>
            <person name="Rohde M."/>
            <person name="Verbag S."/>
            <person name="Pitt A."/>
            <person name="Nakai R."/>
            <person name="Naganuma T."/>
            <person name="Lang E."/>
        </authorList>
    </citation>
    <scope>NUCLEOTIDE SEQUENCE [LARGE SCALE GENOMIC DNA]</scope>
    <source>
        <strain evidence="1 2">MWH-Nonnen-W8red</strain>
    </source>
</reference>